<dbReference type="Proteomes" id="UP000279833">
    <property type="component" value="Unassembled WGS sequence"/>
</dbReference>
<keyword evidence="2" id="KW-1185">Reference proteome</keyword>
<dbReference type="AlphaFoldDB" id="A0A183KV10"/>
<dbReference type="WBParaSite" id="SCUD_0001890601-mRNA-1">
    <property type="protein sequence ID" value="SCUD_0001890601-mRNA-1"/>
    <property type="gene ID" value="SCUD_0001890601"/>
</dbReference>
<name>A0A183KV10_9TREM</name>
<proteinExistence type="predicted"/>
<protein>
    <submittedName>
        <fullName evidence="3">Transcriptional regulator</fullName>
    </submittedName>
</protein>
<reference evidence="3" key="1">
    <citation type="submission" date="2016-06" db="UniProtKB">
        <authorList>
            <consortium name="WormBaseParasite"/>
        </authorList>
    </citation>
    <scope>IDENTIFICATION</scope>
</reference>
<dbReference type="EMBL" id="UZAK01041703">
    <property type="protein sequence ID" value="VDP67408.1"/>
    <property type="molecule type" value="Genomic_DNA"/>
</dbReference>
<gene>
    <name evidence="1" type="ORF">SCUD_LOCUS18905</name>
</gene>
<evidence type="ECO:0000313" key="2">
    <source>
        <dbReference type="Proteomes" id="UP000279833"/>
    </source>
</evidence>
<accession>A0A183KV10</accession>
<evidence type="ECO:0000313" key="1">
    <source>
        <dbReference type="EMBL" id="VDP67408.1"/>
    </source>
</evidence>
<sequence>MIGESRYIDFSGKYPFEEKFEELCTTIVSLNILKTCKTSN</sequence>
<organism evidence="3">
    <name type="scientific">Schistosoma curassoni</name>
    <dbReference type="NCBI Taxonomy" id="6186"/>
    <lineage>
        <taxon>Eukaryota</taxon>
        <taxon>Metazoa</taxon>
        <taxon>Spiralia</taxon>
        <taxon>Lophotrochozoa</taxon>
        <taxon>Platyhelminthes</taxon>
        <taxon>Trematoda</taxon>
        <taxon>Digenea</taxon>
        <taxon>Strigeidida</taxon>
        <taxon>Schistosomatoidea</taxon>
        <taxon>Schistosomatidae</taxon>
        <taxon>Schistosoma</taxon>
    </lineage>
</organism>
<reference evidence="1 2" key="2">
    <citation type="submission" date="2018-11" db="EMBL/GenBank/DDBJ databases">
        <authorList>
            <consortium name="Pathogen Informatics"/>
        </authorList>
    </citation>
    <scope>NUCLEOTIDE SEQUENCE [LARGE SCALE GENOMIC DNA]</scope>
    <source>
        <strain evidence="1">Dakar</strain>
        <strain evidence="2">Dakar, Senegal</strain>
    </source>
</reference>
<evidence type="ECO:0000313" key="3">
    <source>
        <dbReference type="WBParaSite" id="SCUD_0001890601-mRNA-1"/>
    </source>
</evidence>